<organism evidence="3 4">
    <name type="scientific">Fervidibacillus albus</name>
    <dbReference type="NCBI Taxonomy" id="2980026"/>
    <lineage>
        <taxon>Bacteria</taxon>
        <taxon>Bacillati</taxon>
        <taxon>Bacillota</taxon>
        <taxon>Bacilli</taxon>
        <taxon>Bacillales</taxon>
        <taxon>Bacillaceae</taxon>
        <taxon>Fervidibacillus</taxon>
    </lineage>
</organism>
<proteinExistence type="predicted"/>
<name>A0A9E8RWT3_9BACI</name>
<dbReference type="PANTHER" id="PTHR41302:SF2">
    <property type="entry name" value="PRESPORE SPECIFIC TRANSCRIPTIONAL ACTIVATOR RSFA"/>
    <property type="match status" value="1"/>
</dbReference>
<dbReference type="PANTHER" id="PTHR41302">
    <property type="entry name" value="PRESPORE-SPECIFIC TRANSCRIPTIONAL REGULATOR RSFA-RELATED"/>
    <property type="match status" value="1"/>
</dbReference>
<feature type="region of interest" description="Disordered" evidence="1">
    <location>
        <begin position="68"/>
        <end position="96"/>
    </location>
</feature>
<feature type="region of interest" description="Disordered" evidence="1">
    <location>
        <begin position="173"/>
        <end position="204"/>
    </location>
</feature>
<evidence type="ECO:0000259" key="2">
    <source>
        <dbReference type="PROSITE" id="PS50090"/>
    </source>
</evidence>
<keyword evidence="4" id="KW-1185">Reference proteome</keyword>
<feature type="compositionally biased region" description="Basic and acidic residues" evidence="1">
    <location>
        <begin position="77"/>
        <end position="96"/>
    </location>
</feature>
<accession>A0A9E8RWT3</accession>
<evidence type="ECO:0000313" key="4">
    <source>
        <dbReference type="Proteomes" id="UP001164718"/>
    </source>
</evidence>
<dbReference type="InterPro" id="IPR014243">
    <property type="entry name" value="RsfA-like"/>
</dbReference>
<protein>
    <submittedName>
        <fullName evidence="3">RsfA family transcriptional regulator</fullName>
    </submittedName>
</protein>
<reference evidence="3" key="1">
    <citation type="submission" date="2022-09" db="EMBL/GenBank/DDBJ databases">
        <title>Complete Genomes of Fervidibacillus albus and Fervidibacillus halotolerans isolated from tidal flat sediments.</title>
        <authorList>
            <person name="Kwon K.K."/>
            <person name="Yang S.-H."/>
            <person name="Park M.J."/>
            <person name="Oh H.-M."/>
        </authorList>
    </citation>
    <scope>NUCLEOTIDE SEQUENCE</scope>
    <source>
        <strain evidence="3">MEBiC13591</strain>
    </source>
</reference>
<sequence length="204" mass="24052">MTAMRQDAWTKDEDLLLAEVVLRHIREGSTQLKAFEEVGKKLNRTAAACGFRWNSTVRKQYKSGIELAKRQRKVGKRSTDQKSSKPDPHSEVHTEKSVSLEEVIQFLQDMQKKEHLFTDSFEHMQSNYEKKFVSMETRVKELERENEQLVKENKQLKDEYVTLLAIMEKARKLAKTEEEHDEMNDEKNREAEQSVHEDEHSNEE</sequence>
<dbReference type="InterPro" id="IPR009057">
    <property type="entry name" value="Homeodomain-like_sf"/>
</dbReference>
<dbReference type="KEGG" id="faf:OE104_04685"/>
<dbReference type="Pfam" id="PF13921">
    <property type="entry name" value="Myb_DNA-bind_6"/>
    <property type="match status" value="1"/>
</dbReference>
<dbReference type="NCBIfam" id="TIGR02894">
    <property type="entry name" value="DNA_bind_RsfA"/>
    <property type="match status" value="1"/>
</dbReference>
<dbReference type="SMART" id="SM00717">
    <property type="entry name" value="SANT"/>
    <property type="match status" value="1"/>
</dbReference>
<dbReference type="PROSITE" id="PS50090">
    <property type="entry name" value="MYB_LIKE"/>
    <property type="match status" value="1"/>
</dbReference>
<evidence type="ECO:0000256" key="1">
    <source>
        <dbReference type="SAM" id="MobiDB-lite"/>
    </source>
</evidence>
<dbReference type="SUPFAM" id="SSF46689">
    <property type="entry name" value="Homeodomain-like"/>
    <property type="match status" value="1"/>
</dbReference>
<dbReference type="AlphaFoldDB" id="A0A9E8RWT3"/>
<feature type="domain" description="Myb-like" evidence="2">
    <location>
        <begin position="1"/>
        <end position="57"/>
    </location>
</feature>
<dbReference type="InterPro" id="IPR001005">
    <property type="entry name" value="SANT/Myb"/>
</dbReference>
<dbReference type="RefSeq" id="WP_275418415.1">
    <property type="nucleotide sequence ID" value="NZ_CP106878.1"/>
</dbReference>
<evidence type="ECO:0000313" key="3">
    <source>
        <dbReference type="EMBL" id="WAA10619.1"/>
    </source>
</evidence>
<feature type="compositionally biased region" description="Basic and acidic residues" evidence="1">
    <location>
        <begin position="185"/>
        <end position="204"/>
    </location>
</feature>
<dbReference type="Gene3D" id="1.10.10.60">
    <property type="entry name" value="Homeodomain-like"/>
    <property type="match status" value="1"/>
</dbReference>
<dbReference type="Proteomes" id="UP001164718">
    <property type="component" value="Chromosome"/>
</dbReference>
<dbReference type="EMBL" id="CP106878">
    <property type="protein sequence ID" value="WAA10619.1"/>
    <property type="molecule type" value="Genomic_DNA"/>
</dbReference>
<gene>
    <name evidence="3" type="ORF">OE104_04685</name>
</gene>